<dbReference type="Gene3D" id="1.25.40.10">
    <property type="entry name" value="Tetratricopeptide repeat domain"/>
    <property type="match status" value="1"/>
</dbReference>
<sequence>MQRRGTSPAVFLVAWALFVGGGLPSGKADDELEKHLASLRSQVDNHALDLEKREQFVLEMAATLDRAAQSAATAQERRKHWTEAINLIDRFDSENPAHPQASKFRFQSAVYLWARGRLWADQQELAPSDHEARDSAIENLDVAISRFQGLNRTLPADDKVLSQNVRFRLAQALADRARLDPEDSETRSTRLREAAQALEKPIDEPVLVGFASLLRADILAKLGDERGAKSALVAAEKATPPPAPEALLEAKVGIETAGKRFDQAIKAIEHSTVSASGKALLTLRVRLNQRARMAPGSARSAVEKSLFQAMLPVQDSSTAEAKLALLELARAIQEPDDTQDPSAWDVLAEATIATGDLVRASNLDAKGADLADAAGQPDKAAKLRLRAGASLFQVGKFLEADAVLTRVADDRQAGDSRAKAGLLRIMARARALATKLPGASQAKYTAALESQIREFPNDSSANEARWLLGKYRLASSKPEDARSLWSDIPPADPRWLDARLAVATLRQAALDTQRISNDRTLVRQRYTEARSFLNASYTQCQNDTQRAAINLALVRLELTPEVGQADEARRLCDSIQRSASQAEQRDRARRLQMIAVAELNHFLEAEQAARAELKLSQPADLLETARLIDLVASESSSDLRVRRFGLINRLLLAGILERQGELSQAQLREAKLRQTRAWLFIGDEARARASITAEWGTPPSLDDRILKDMADTYIRLGAFDLAADVQRLRSRNAVTGSPAWFESRYGVALANYRAGKNQEAAKLIDATAILHPELGGGDLHDKFVHLRARLNPEQ</sequence>
<evidence type="ECO:0000313" key="1">
    <source>
        <dbReference type="EMBL" id="XBH02629.1"/>
    </source>
</evidence>
<proteinExistence type="predicted"/>
<dbReference type="AlphaFoldDB" id="A0AAU7CBD7"/>
<gene>
    <name evidence="1" type="ORF">V5E97_30535</name>
</gene>
<dbReference type="EMBL" id="CP155447">
    <property type="protein sequence ID" value="XBH02629.1"/>
    <property type="molecule type" value="Genomic_DNA"/>
</dbReference>
<protein>
    <recommendedName>
        <fullName evidence="2">Tetratricopeptide repeat protein</fullName>
    </recommendedName>
</protein>
<evidence type="ECO:0008006" key="2">
    <source>
        <dbReference type="Google" id="ProtNLM"/>
    </source>
</evidence>
<dbReference type="RefSeq" id="WP_406695370.1">
    <property type="nucleotide sequence ID" value="NZ_CP155447.1"/>
</dbReference>
<name>A0AAU7CBD7_9BACT</name>
<reference evidence="1" key="1">
    <citation type="submission" date="2024-05" db="EMBL/GenBank/DDBJ databases">
        <title>Planctomycetes of the genus Singulisphaera possess chitinolytic capabilities.</title>
        <authorList>
            <person name="Ivanova A."/>
        </authorList>
    </citation>
    <scope>NUCLEOTIDE SEQUENCE</scope>
    <source>
        <strain evidence="1">Ch08T</strain>
    </source>
</reference>
<organism evidence="1">
    <name type="scientific">Singulisphaera sp. Ch08</name>
    <dbReference type="NCBI Taxonomy" id="3120278"/>
    <lineage>
        <taxon>Bacteria</taxon>
        <taxon>Pseudomonadati</taxon>
        <taxon>Planctomycetota</taxon>
        <taxon>Planctomycetia</taxon>
        <taxon>Isosphaerales</taxon>
        <taxon>Isosphaeraceae</taxon>
        <taxon>Singulisphaera</taxon>
    </lineage>
</organism>
<accession>A0AAU7CBD7</accession>
<dbReference type="InterPro" id="IPR011990">
    <property type="entry name" value="TPR-like_helical_dom_sf"/>
</dbReference>